<dbReference type="AlphaFoldDB" id="A0A1Y5PHT2"/>
<accession>A0A1Y5PHT2</accession>
<evidence type="ECO:0000313" key="2">
    <source>
        <dbReference type="EMBL" id="SBS78222.1"/>
    </source>
</evidence>
<evidence type="ECO:0000256" key="1">
    <source>
        <dbReference type="SAM" id="Phobius"/>
    </source>
</evidence>
<organism evidence="2">
    <name type="scientific">uncultured Mycobacterium sp</name>
    <dbReference type="NCBI Taxonomy" id="171292"/>
    <lineage>
        <taxon>Bacteria</taxon>
        <taxon>Bacillati</taxon>
        <taxon>Actinomycetota</taxon>
        <taxon>Actinomycetes</taxon>
        <taxon>Mycobacteriales</taxon>
        <taxon>Mycobacteriaceae</taxon>
        <taxon>Mycobacterium</taxon>
        <taxon>environmental samples</taxon>
    </lineage>
</organism>
<keyword evidence="1" id="KW-1133">Transmembrane helix</keyword>
<sequence>MRTFLVGAMGVCGVLAAEAVSLLMPERHAMSWFSGAALAMALVAVRWSLGRRPKPGPVQGGADETGTTIRRWVERAESQIAWSDSTRADWDRRLRPVLARQFEIATRQPRSRNPAAFANTGRILFGDDLWRWVDPDNIARTGAQERGPGREVFVHIIERLERL</sequence>
<reference evidence="2" key="1">
    <citation type="submission" date="2016-03" db="EMBL/GenBank/DDBJ databases">
        <authorList>
            <person name="Ploux O."/>
        </authorList>
    </citation>
    <scope>NUCLEOTIDE SEQUENCE</scope>
    <source>
        <strain evidence="2">UC10</strain>
    </source>
</reference>
<proteinExistence type="predicted"/>
<dbReference type="EMBL" id="FLQS01000049">
    <property type="protein sequence ID" value="SBS78222.1"/>
    <property type="molecule type" value="Genomic_DNA"/>
</dbReference>
<protein>
    <submittedName>
        <fullName evidence="2">Uncharacterized protein</fullName>
    </submittedName>
</protein>
<gene>
    <name evidence="2" type="ORF">MHPYR_530009</name>
</gene>
<keyword evidence="1" id="KW-0812">Transmembrane</keyword>
<feature type="transmembrane region" description="Helical" evidence="1">
    <location>
        <begin position="29"/>
        <end position="49"/>
    </location>
</feature>
<keyword evidence="1" id="KW-0472">Membrane</keyword>
<name>A0A1Y5PHT2_9MYCO</name>